<dbReference type="EMBL" id="CP000875">
    <property type="protein sequence ID" value="ABX04599.1"/>
    <property type="molecule type" value="Genomic_DNA"/>
</dbReference>
<dbReference type="HOGENOM" id="CLU_312548_0_0_0"/>
<dbReference type="eggNOG" id="COG1401">
    <property type="taxonomic scope" value="Bacteria"/>
</dbReference>
<gene>
    <name evidence="2" type="ordered locus">Haur_1956</name>
</gene>
<reference evidence="2 3" key="1">
    <citation type="journal article" date="2011" name="Stand. Genomic Sci.">
        <title>Complete genome sequence of the filamentous gliding predatory bacterium Herpetosiphon aurantiacus type strain (114-95(T)).</title>
        <authorList>
            <person name="Kiss H."/>
            <person name="Nett M."/>
            <person name="Domin N."/>
            <person name="Martin K."/>
            <person name="Maresca J.A."/>
            <person name="Copeland A."/>
            <person name="Lapidus A."/>
            <person name="Lucas S."/>
            <person name="Berry K.W."/>
            <person name="Glavina Del Rio T."/>
            <person name="Dalin E."/>
            <person name="Tice H."/>
            <person name="Pitluck S."/>
            <person name="Richardson P."/>
            <person name="Bruce D."/>
            <person name="Goodwin L."/>
            <person name="Han C."/>
            <person name="Detter J.C."/>
            <person name="Schmutz J."/>
            <person name="Brettin T."/>
            <person name="Land M."/>
            <person name="Hauser L."/>
            <person name="Kyrpides N.C."/>
            <person name="Ivanova N."/>
            <person name="Goker M."/>
            <person name="Woyke T."/>
            <person name="Klenk H.P."/>
            <person name="Bryant D.A."/>
        </authorList>
    </citation>
    <scope>NUCLEOTIDE SEQUENCE [LARGE SCALE GENOMIC DNA]</scope>
    <source>
        <strain evidence="3">ATCC 23779 / DSM 785 / 114-95</strain>
    </source>
</reference>
<dbReference type="InterPro" id="IPR052934">
    <property type="entry name" value="Methyl-DNA_Rec/Restrict_Enz"/>
</dbReference>
<dbReference type="SUPFAM" id="SSF52540">
    <property type="entry name" value="P-loop containing nucleoside triphosphate hydrolases"/>
    <property type="match status" value="1"/>
</dbReference>
<sequence>MARVDDRPLFYAAAQSFVDRALRADDSLFTPGVAVWSAANLDDLYQRFVGQPDESADSFMIKFQRQLHEAQPTIIQLAAELQFVYYLISRKITGRAKRDQINTILKWSPEPVSIPHELDGALDQGIANTGTAYQTYKFYQLSFIIEFMQHWKGLSQAARTTALADPWEFKQILFSLPIKTAYAAREMLLHLVHPDSFESIVSRDHKANYARQYAHHKQTTSNDIDRQLWEIRRALTPQYGANFSFYAIQHDETQRPDFPVPLPLGPKLRPYIQLVAMLSTNSYSAEQIVDVLGQANPPLVQLTARPNADDLLDVLQLLRLVEQLPDDRYRRWPHLNDLHEETMLRYSALTLVLPDSEANDDYWLPIMAMPFDGVAHPAEAWPGPALLRDWYREAGLIEQGEHSWLRSRPAALQPIANPTTPTAHAINSFLEHIERVQRSQRSTMDSALQDQPLPQLTTAVLNERIAELQRELLVNRVTLLRIYRALIAGQHVILSGPPGTGKTHLAQRLPEIFWRDTDASISLRMPTSPALPPTEPPIEERHTRHGYAVQIETATETWSSRDIIGGIVPQLQRSAGGKTLVYGVRHGCLTSAVLSNYAGYDGENVPNPETLQRTEVMVKQQRYRGRWLVIDEFTRAHIDAAFGSLLTTLGGQRNAPLSIPTDDGVVVQVPLPRDFRIIGTLNSFDRHFLNQMSEAMKRRFVFIDLLPPSSDDADEEQGIAAYRALLRLSDQKLDTIASNDAAGRATWRGVLNVNREINRDGDGSRVNYRLEVENQDAKDVLDSFWRIFSAIRVYRQLGTAQAEAVYAATFAGHAIGLSWHDALDYALADTLADQLQVLNRDEQRALLAYLAYAHNPKEFSEQLKTIIKSLPLPRQASHLTQLQTASPKHASGSINIANIDELTMTHISQIFDLGTELLLDQTSQFAQRLRTFSSERGL</sequence>
<keyword evidence="3" id="KW-1185">Reference proteome</keyword>
<proteinExistence type="predicted"/>
<dbReference type="Pfam" id="PF07728">
    <property type="entry name" value="AAA_5"/>
    <property type="match status" value="1"/>
</dbReference>
<name>A9AUS2_HERA2</name>
<dbReference type="InterPro" id="IPR027417">
    <property type="entry name" value="P-loop_NTPase"/>
</dbReference>
<evidence type="ECO:0000313" key="3">
    <source>
        <dbReference type="Proteomes" id="UP000000787"/>
    </source>
</evidence>
<dbReference type="InterPro" id="IPR011704">
    <property type="entry name" value="ATPase_dyneun-rel_AAA"/>
</dbReference>
<dbReference type="BioCyc" id="HAUR316274:GHYA-1985-MONOMER"/>
<dbReference type="InParanoid" id="A9AUS2"/>
<dbReference type="KEGG" id="hau:Haur_1956"/>
<dbReference type="SMART" id="SM00382">
    <property type="entry name" value="AAA"/>
    <property type="match status" value="1"/>
</dbReference>
<dbReference type="InterPro" id="IPR000523">
    <property type="entry name" value="Mg_chelatse_chII-like_cat_dom"/>
</dbReference>
<dbReference type="STRING" id="316274.Haur_1956"/>
<dbReference type="GO" id="GO:0005524">
    <property type="term" value="F:ATP binding"/>
    <property type="evidence" value="ECO:0007669"/>
    <property type="project" value="InterPro"/>
</dbReference>
<dbReference type="PANTHER" id="PTHR37291">
    <property type="entry name" value="5-METHYLCYTOSINE-SPECIFIC RESTRICTION ENZYME B"/>
    <property type="match status" value="1"/>
</dbReference>
<accession>A9AUS2</accession>
<protein>
    <submittedName>
        <fullName evidence="2">ATPase associated with various cellular activities AAA_5</fullName>
    </submittedName>
</protein>
<organism evidence="2 3">
    <name type="scientific">Herpetosiphon aurantiacus (strain ATCC 23779 / DSM 785 / 114-95)</name>
    <dbReference type="NCBI Taxonomy" id="316274"/>
    <lineage>
        <taxon>Bacteria</taxon>
        <taxon>Bacillati</taxon>
        <taxon>Chloroflexota</taxon>
        <taxon>Chloroflexia</taxon>
        <taxon>Herpetosiphonales</taxon>
        <taxon>Herpetosiphonaceae</taxon>
        <taxon>Herpetosiphon</taxon>
    </lineage>
</organism>
<evidence type="ECO:0000259" key="1">
    <source>
        <dbReference type="SMART" id="SM00382"/>
    </source>
</evidence>
<dbReference type="Gene3D" id="3.40.50.300">
    <property type="entry name" value="P-loop containing nucleotide triphosphate hydrolases"/>
    <property type="match status" value="1"/>
</dbReference>
<dbReference type="GO" id="GO:0016887">
    <property type="term" value="F:ATP hydrolysis activity"/>
    <property type="evidence" value="ECO:0007669"/>
    <property type="project" value="InterPro"/>
</dbReference>
<dbReference type="InterPro" id="IPR003593">
    <property type="entry name" value="AAA+_ATPase"/>
</dbReference>
<feature type="domain" description="AAA+ ATPase" evidence="1">
    <location>
        <begin position="488"/>
        <end position="708"/>
    </location>
</feature>
<dbReference type="Proteomes" id="UP000000787">
    <property type="component" value="Chromosome"/>
</dbReference>
<dbReference type="AlphaFoldDB" id="A9AUS2"/>
<dbReference type="Pfam" id="PF01078">
    <property type="entry name" value="Mg_chelatase"/>
    <property type="match status" value="1"/>
</dbReference>
<evidence type="ECO:0000313" key="2">
    <source>
        <dbReference type="EMBL" id="ABX04599.1"/>
    </source>
</evidence>
<dbReference type="PANTHER" id="PTHR37291:SF1">
    <property type="entry name" value="TYPE IV METHYL-DIRECTED RESTRICTION ENZYME ECOKMCRB SUBUNIT"/>
    <property type="match status" value="1"/>
</dbReference>
<dbReference type="eggNOG" id="COG0714">
    <property type="taxonomic scope" value="Bacteria"/>
</dbReference>